<keyword evidence="2" id="KW-1185">Reference proteome</keyword>
<sequence length="199" mass="22253">MNLRGAADTSDREFEDESCIGKGRSAKIVAVDIASRSFPRMSGSQQLSCFCYPYNRCGRFGETLNPIFWHTVAYDVEQEKDAKLCYEPVHFQHRCRQAAPMGEFWMPRDGQFSDGGVVQNTTTYLGIPIPSAISFTGAPFTLVSTKSLHHTLVFLHPSLWPSAHRASTWSIQGLDPQASGLRPQILTYYTRLDLVQSGD</sequence>
<protein>
    <submittedName>
        <fullName evidence="1">Uncharacterized protein</fullName>
    </submittedName>
</protein>
<gene>
    <name evidence="1" type="ORF">ARMSODRAFT_983858</name>
</gene>
<evidence type="ECO:0000313" key="2">
    <source>
        <dbReference type="Proteomes" id="UP000218334"/>
    </source>
</evidence>
<dbReference type="EMBL" id="KZ293544">
    <property type="protein sequence ID" value="PBK58425.1"/>
    <property type="molecule type" value="Genomic_DNA"/>
</dbReference>
<dbReference type="AlphaFoldDB" id="A0A2H3AHL1"/>
<name>A0A2H3AHL1_9AGAR</name>
<evidence type="ECO:0000313" key="1">
    <source>
        <dbReference type="EMBL" id="PBK58425.1"/>
    </source>
</evidence>
<proteinExistence type="predicted"/>
<accession>A0A2H3AHL1</accession>
<reference evidence="2" key="1">
    <citation type="journal article" date="2017" name="Nat. Ecol. Evol.">
        <title>Genome expansion and lineage-specific genetic innovations in the forest pathogenic fungi Armillaria.</title>
        <authorList>
            <person name="Sipos G."/>
            <person name="Prasanna A.N."/>
            <person name="Walter M.C."/>
            <person name="O'Connor E."/>
            <person name="Balint B."/>
            <person name="Krizsan K."/>
            <person name="Kiss B."/>
            <person name="Hess J."/>
            <person name="Varga T."/>
            <person name="Slot J."/>
            <person name="Riley R."/>
            <person name="Boka B."/>
            <person name="Rigling D."/>
            <person name="Barry K."/>
            <person name="Lee J."/>
            <person name="Mihaltcheva S."/>
            <person name="LaButti K."/>
            <person name="Lipzen A."/>
            <person name="Waldron R."/>
            <person name="Moloney N.M."/>
            <person name="Sperisen C."/>
            <person name="Kredics L."/>
            <person name="Vagvoelgyi C."/>
            <person name="Patrignani A."/>
            <person name="Fitzpatrick D."/>
            <person name="Nagy I."/>
            <person name="Doyle S."/>
            <person name="Anderson J.B."/>
            <person name="Grigoriev I.V."/>
            <person name="Gueldener U."/>
            <person name="Muensterkoetter M."/>
            <person name="Nagy L.G."/>
        </authorList>
    </citation>
    <scope>NUCLEOTIDE SEQUENCE [LARGE SCALE GENOMIC DNA]</scope>
    <source>
        <strain evidence="2">28-4</strain>
    </source>
</reference>
<organism evidence="1 2">
    <name type="scientific">Armillaria solidipes</name>
    <dbReference type="NCBI Taxonomy" id="1076256"/>
    <lineage>
        <taxon>Eukaryota</taxon>
        <taxon>Fungi</taxon>
        <taxon>Dikarya</taxon>
        <taxon>Basidiomycota</taxon>
        <taxon>Agaricomycotina</taxon>
        <taxon>Agaricomycetes</taxon>
        <taxon>Agaricomycetidae</taxon>
        <taxon>Agaricales</taxon>
        <taxon>Marasmiineae</taxon>
        <taxon>Physalacriaceae</taxon>
        <taxon>Armillaria</taxon>
    </lineage>
</organism>
<dbReference type="Proteomes" id="UP000218334">
    <property type="component" value="Unassembled WGS sequence"/>
</dbReference>